<organism evidence="1 2">
    <name type="scientific">Penicillium brasilianum</name>
    <dbReference type="NCBI Taxonomy" id="104259"/>
    <lineage>
        <taxon>Eukaryota</taxon>
        <taxon>Fungi</taxon>
        <taxon>Dikarya</taxon>
        <taxon>Ascomycota</taxon>
        <taxon>Pezizomycotina</taxon>
        <taxon>Eurotiomycetes</taxon>
        <taxon>Eurotiomycetidae</taxon>
        <taxon>Eurotiales</taxon>
        <taxon>Aspergillaceae</taxon>
        <taxon>Penicillium</taxon>
    </lineage>
</organism>
<protein>
    <submittedName>
        <fullName evidence="1">Uncharacterized protein</fullName>
    </submittedName>
</protein>
<name>A0A0F7U147_PENBI</name>
<dbReference type="EMBL" id="CDHK01000018">
    <property type="protein sequence ID" value="CEJ62578.1"/>
    <property type="molecule type" value="Genomic_DNA"/>
</dbReference>
<sequence length="56" mass="6472">MISPLLESSTTRQIRQYLLRESANNQFFYSEGSNDQNVDTIRDSLGKRPVRLPDTL</sequence>
<keyword evidence="2" id="KW-1185">Reference proteome</keyword>
<dbReference type="AlphaFoldDB" id="A0A0F7U147"/>
<dbReference type="OrthoDB" id="5376140at2759"/>
<dbReference type="Proteomes" id="UP000042958">
    <property type="component" value="Unassembled WGS sequence"/>
</dbReference>
<gene>
    <name evidence="1" type="ORF">PMG11_11075</name>
</gene>
<accession>A0A0F7U147</accession>
<evidence type="ECO:0000313" key="1">
    <source>
        <dbReference type="EMBL" id="CEJ62578.1"/>
    </source>
</evidence>
<proteinExistence type="predicted"/>
<reference evidence="2" key="1">
    <citation type="journal article" date="2015" name="Genome Announc.">
        <title>Draft genome sequence of the fungus Penicillium brasilianum MG11.</title>
        <authorList>
            <person name="Horn F."/>
            <person name="Linde J."/>
            <person name="Mattern D.J."/>
            <person name="Walther G."/>
            <person name="Guthke R."/>
            <person name="Brakhage A.A."/>
            <person name="Valiante V."/>
        </authorList>
    </citation>
    <scope>NUCLEOTIDE SEQUENCE [LARGE SCALE GENOMIC DNA]</scope>
    <source>
        <strain evidence="2">MG11</strain>
    </source>
</reference>
<evidence type="ECO:0000313" key="2">
    <source>
        <dbReference type="Proteomes" id="UP000042958"/>
    </source>
</evidence>